<evidence type="ECO:0000313" key="1">
    <source>
        <dbReference type="EMBL" id="MBX63073.1"/>
    </source>
</evidence>
<accession>A0A2P2Q7W7</accession>
<sequence>MSMWQNNPHLYLTPSTARKMVQSTWCKFNIEINKNALQISYQSHHMPTQ</sequence>
<name>A0A2P2Q7W7_RHIMU</name>
<dbReference type="AlphaFoldDB" id="A0A2P2Q7W7"/>
<reference evidence="1" key="1">
    <citation type="submission" date="2018-02" db="EMBL/GenBank/DDBJ databases">
        <title>Rhizophora mucronata_Transcriptome.</title>
        <authorList>
            <person name="Meera S.P."/>
            <person name="Sreeshan A."/>
            <person name="Augustine A."/>
        </authorList>
    </citation>
    <scope>NUCLEOTIDE SEQUENCE</scope>
    <source>
        <tissue evidence="1">Leaf</tissue>
    </source>
</reference>
<organism evidence="1">
    <name type="scientific">Rhizophora mucronata</name>
    <name type="common">Asiatic mangrove</name>
    <dbReference type="NCBI Taxonomy" id="61149"/>
    <lineage>
        <taxon>Eukaryota</taxon>
        <taxon>Viridiplantae</taxon>
        <taxon>Streptophyta</taxon>
        <taxon>Embryophyta</taxon>
        <taxon>Tracheophyta</taxon>
        <taxon>Spermatophyta</taxon>
        <taxon>Magnoliopsida</taxon>
        <taxon>eudicotyledons</taxon>
        <taxon>Gunneridae</taxon>
        <taxon>Pentapetalae</taxon>
        <taxon>rosids</taxon>
        <taxon>fabids</taxon>
        <taxon>Malpighiales</taxon>
        <taxon>Rhizophoraceae</taxon>
        <taxon>Rhizophora</taxon>
    </lineage>
</organism>
<proteinExistence type="predicted"/>
<dbReference type="EMBL" id="GGEC01082589">
    <property type="protein sequence ID" value="MBX63073.1"/>
    <property type="molecule type" value="Transcribed_RNA"/>
</dbReference>
<protein>
    <submittedName>
        <fullName evidence="1">Uncharacterized protein</fullName>
    </submittedName>
</protein>